<feature type="transmembrane region" description="Helical" evidence="7">
    <location>
        <begin position="269"/>
        <end position="289"/>
    </location>
</feature>
<feature type="transmembrane region" description="Helical" evidence="7">
    <location>
        <begin position="310"/>
        <end position="332"/>
    </location>
</feature>
<evidence type="ECO:0000256" key="3">
    <source>
        <dbReference type="ARBA" id="ARBA00022723"/>
    </source>
</evidence>
<organism evidence="9 10">
    <name type="scientific">Nyssa sinensis</name>
    <dbReference type="NCBI Taxonomy" id="561372"/>
    <lineage>
        <taxon>Eukaryota</taxon>
        <taxon>Viridiplantae</taxon>
        <taxon>Streptophyta</taxon>
        <taxon>Embryophyta</taxon>
        <taxon>Tracheophyta</taxon>
        <taxon>Spermatophyta</taxon>
        <taxon>Magnoliopsida</taxon>
        <taxon>eudicotyledons</taxon>
        <taxon>Gunneridae</taxon>
        <taxon>Pentapetalae</taxon>
        <taxon>asterids</taxon>
        <taxon>Cornales</taxon>
        <taxon>Nyssaceae</taxon>
        <taxon>Nyssa</taxon>
    </lineage>
</organism>
<accession>A0A5J5A993</accession>
<keyword evidence="3" id="KW-0479">Metal-binding</keyword>
<name>A0A5J5A993_9ASTE</name>
<dbReference type="InterPro" id="IPR023299">
    <property type="entry name" value="ATPase_P-typ_cyto_dom_N"/>
</dbReference>
<evidence type="ECO:0000259" key="8">
    <source>
        <dbReference type="Pfam" id="PF00689"/>
    </source>
</evidence>
<dbReference type="SUPFAM" id="SSF56784">
    <property type="entry name" value="HAD-like"/>
    <property type="match status" value="1"/>
</dbReference>
<dbReference type="AlphaFoldDB" id="A0A5J5A993"/>
<proteinExistence type="predicted"/>
<feature type="transmembrane region" description="Helical" evidence="7">
    <location>
        <begin position="381"/>
        <end position="406"/>
    </location>
</feature>
<dbReference type="OrthoDB" id="1422951at2759"/>
<dbReference type="GO" id="GO:0005886">
    <property type="term" value="C:plasma membrane"/>
    <property type="evidence" value="ECO:0007669"/>
    <property type="project" value="TreeGrafter"/>
</dbReference>
<dbReference type="PANTHER" id="PTHR24093">
    <property type="entry name" value="CATION TRANSPORTING ATPASE"/>
    <property type="match status" value="1"/>
</dbReference>
<dbReference type="InterPro" id="IPR023214">
    <property type="entry name" value="HAD_sf"/>
</dbReference>
<gene>
    <name evidence="9" type="ORF">F0562_008199</name>
</gene>
<dbReference type="GO" id="GO:0005388">
    <property type="term" value="F:P-type calcium transporter activity"/>
    <property type="evidence" value="ECO:0007669"/>
    <property type="project" value="TreeGrafter"/>
</dbReference>
<evidence type="ECO:0000256" key="4">
    <source>
        <dbReference type="ARBA" id="ARBA00022842"/>
    </source>
</evidence>
<feature type="domain" description="Cation-transporting P-type ATPase C-terminal" evidence="8">
    <location>
        <begin position="262"/>
        <end position="398"/>
    </location>
</feature>
<dbReference type="Pfam" id="PF13246">
    <property type="entry name" value="Cation_ATPase"/>
    <property type="match status" value="1"/>
</dbReference>
<dbReference type="Pfam" id="PF00689">
    <property type="entry name" value="Cation_ATPase_C"/>
    <property type="match status" value="1"/>
</dbReference>
<dbReference type="GO" id="GO:0000166">
    <property type="term" value="F:nucleotide binding"/>
    <property type="evidence" value="ECO:0007669"/>
    <property type="project" value="InterPro"/>
</dbReference>
<dbReference type="Gene3D" id="1.20.1110.10">
    <property type="entry name" value="Calcium-transporting ATPase, transmembrane domain"/>
    <property type="match status" value="2"/>
</dbReference>
<dbReference type="GO" id="GO:0046872">
    <property type="term" value="F:metal ion binding"/>
    <property type="evidence" value="ECO:0007669"/>
    <property type="project" value="UniProtKB-KW"/>
</dbReference>
<sequence length="407" mass="45749">MDFSTEKFAIVGPIKWSFNKKGGGVLIRKNGDEDVETIMHLHWKGSAKTILRMCSHYYDSEGNIHALEDQKSKFEQVIRDMEDDGLRPIAFAYKPIKEREIREDGLILLALVGFKCKIGEDDKSAVKALRNAGVSIKLVSQDELQKAIKIAFELGICSRGSNDVVALEEGMQLLSMEGQQQLTLAIREADVGIVEATLNTEMAREGSDIIVSPGRGLRPFTPLLRHGRCAYHNIQRFIQLQLTACISGLLITVVVTICSGESPITAIQLLWVNYIICILGGRMMVMEPAAQALMAHQPQAKRTKSLMTNFMWRTFVTQVFYQASVSLIIQFMGQAVHALKQEEWNSMIFNTFTLCQVFNLFNAMELEKKEIFVVVIRDYRFLMALVVVMGMHVVFIELATTLVVGYA</sequence>
<feature type="transmembrane region" description="Helical" evidence="7">
    <location>
        <begin position="237"/>
        <end position="257"/>
    </location>
</feature>
<dbReference type="Gene3D" id="3.40.50.1000">
    <property type="entry name" value="HAD superfamily/HAD-like"/>
    <property type="match status" value="1"/>
</dbReference>
<dbReference type="InterPro" id="IPR006068">
    <property type="entry name" value="ATPase_P-typ_cation-transptr_C"/>
</dbReference>
<keyword evidence="6 7" id="KW-0472">Membrane</keyword>
<dbReference type="Gene3D" id="3.40.1110.10">
    <property type="entry name" value="Calcium-transporting ATPase, cytoplasmic domain N"/>
    <property type="match status" value="1"/>
</dbReference>
<evidence type="ECO:0000256" key="2">
    <source>
        <dbReference type="ARBA" id="ARBA00022692"/>
    </source>
</evidence>
<dbReference type="EMBL" id="CM018046">
    <property type="protein sequence ID" value="KAA8526598.1"/>
    <property type="molecule type" value="Genomic_DNA"/>
</dbReference>
<keyword evidence="5 7" id="KW-1133">Transmembrane helix</keyword>
<reference evidence="9 10" key="1">
    <citation type="submission" date="2019-09" db="EMBL/GenBank/DDBJ databases">
        <title>A chromosome-level genome assembly of the Chinese tupelo Nyssa sinensis.</title>
        <authorList>
            <person name="Yang X."/>
            <person name="Kang M."/>
            <person name="Yang Y."/>
            <person name="Xiong H."/>
            <person name="Wang M."/>
            <person name="Zhang Z."/>
            <person name="Wang Z."/>
            <person name="Wu H."/>
            <person name="Ma T."/>
            <person name="Liu J."/>
            <person name="Xi Z."/>
        </authorList>
    </citation>
    <scope>NUCLEOTIDE SEQUENCE [LARGE SCALE GENOMIC DNA]</scope>
    <source>
        <strain evidence="9">J267</strain>
        <tissue evidence="9">Leaf</tissue>
    </source>
</reference>
<dbReference type="SUPFAM" id="SSF81665">
    <property type="entry name" value="Calcium ATPase, transmembrane domain M"/>
    <property type="match status" value="1"/>
</dbReference>
<dbReference type="InterPro" id="IPR036412">
    <property type="entry name" value="HAD-like_sf"/>
</dbReference>
<keyword evidence="10" id="KW-1185">Reference proteome</keyword>
<evidence type="ECO:0000256" key="6">
    <source>
        <dbReference type="ARBA" id="ARBA00023136"/>
    </source>
</evidence>
<keyword evidence="4" id="KW-0460">Magnesium</keyword>
<dbReference type="PANTHER" id="PTHR24093:SF454">
    <property type="entry name" value="CATION-TRANSPORTING P-TYPE ATPASE C-TERMINAL DOMAIN-CONTAINING PROTEIN"/>
    <property type="match status" value="1"/>
</dbReference>
<dbReference type="SUPFAM" id="SSF81660">
    <property type="entry name" value="Metal cation-transporting ATPase, ATP-binding domain N"/>
    <property type="match status" value="1"/>
</dbReference>
<evidence type="ECO:0000313" key="9">
    <source>
        <dbReference type="EMBL" id="KAA8526598.1"/>
    </source>
</evidence>
<comment type="subcellular location">
    <subcellularLocation>
        <location evidence="1">Membrane</location>
    </subcellularLocation>
</comment>
<feature type="transmembrane region" description="Helical" evidence="7">
    <location>
        <begin position="344"/>
        <end position="361"/>
    </location>
</feature>
<evidence type="ECO:0000256" key="7">
    <source>
        <dbReference type="SAM" id="Phobius"/>
    </source>
</evidence>
<dbReference type="Proteomes" id="UP000325577">
    <property type="component" value="Linkage Group LG3"/>
</dbReference>
<evidence type="ECO:0000256" key="5">
    <source>
        <dbReference type="ARBA" id="ARBA00022989"/>
    </source>
</evidence>
<evidence type="ECO:0000313" key="10">
    <source>
        <dbReference type="Proteomes" id="UP000325577"/>
    </source>
</evidence>
<protein>
    <recommendedName>
        <fullName evidence="8">Cation-transporting P-type ATPase C-terminal domain-containing protein</fullName>
    </recommendedName>
</protein>
<evidence type="ECO:0000256" key="1">
    <source>
        <dbReference type="ARBA" id="ARBA00004370"/>
    </source>
</evidence>
<keyword evidence="2 7" id="KW-0812">Transmembrane</keyword>
<dbReference type="InterPro" id="IPR023298">
    <property type="entry name" value="ATPase_P-typ_TM_dom_sf"/>
</dbReference>